<name>A0AAX6I9X5_IRIPA</name>
<evidence type="ECO:0000313" key="2">
    <source>
        <dbReference type="EMBL" id="KAJ6849667.1"/>
    </source>
</evidence>
<sequence length="68" mass="7898">MISHSRLMMISMGVQELVLVAKLQHQSLVRLLGVGLQQQEKLLVYELNRIWDTFLFGIVIYNAKFSLH</sequence>
<dbReference type="Gene3D" id="3.30.200.20">
    <property type="entry name" value="Phosphorylase Kinase, domain 1"/>
    <property type="match status" value="1"/>
</dbReference>
<dbReference type="AlphaFoldDB" id="A0AAX6I9X5"/>
<reference evidence="2" key="2">
    <citation type="submission" date="2023-04" db="EMBL/GenBank/DDBJ databases">
        <authorList>
            <person name="Bruccoleri R.E."/>
            <person name="Oakeley E.J."/>
            <person name="Faust A.-M."/>
            <person name="Dessus-Babus S."/>
            <person name="Altorfer M."/>
            <person name="Burckhardt D."/>
            <person name="Oertli M."/>
            <person name="Naumann U."/>
            <person name="Petersen F."/>
            <person name="Wong J."/>
        </authorList>
    </citation>
    <scope>NUCLEOTIDE SEQUENCE</scope>
    <source>
        <strain evidence="2">GSM-AAB239-AS_SAM_17_03QT</strain>
        <tissue evidence="2">Leaf</tissue>
    </source>
</reference>
<dbReference type="EMBL" id="JANAVB010012502">
    <property type="protein sequence ID" value="KAJ6836104.1"/>
    <property type="molecule type" value="Genomic_DNA"/>
</dbReference>
<reference evidence="2" key="1">
    <citation type="journal article" date="2023" name="GigaByte">
        <title>Genome assembly of the bearded iris, Iris pallida Lam.</title>
        <authorList>
            <person name="Bruccoleri R.E."/>
            <person name="Oakeley E.J."/>
            <person name="Faust A.M.E."/>
            <person name="Altorfer M."/>
            <person name="Dessus-Babus S."/>
            <person name="Burckhardt D."/>
            <person name="Oertli M."/>
            <person name="Naumann U."/>
            <person name="Petersen F."/>
            <person name="Wong J."/>
        </authorList>
    </citation>
    <scope>NUCLEOTIDE SEQUENCE</scope>
    <source>
        <strain evidence="2">GSM-AAB239-AS_SAM_17_03QT</strain>
    </source>
</reference>
<accession>A0AAX6I9X5</accession>
<proteinExistence type="predicted"/>
<evidence type="ECO:0000313" key="1">
    <source>
        <dbReference type="EMBL" id="KAJ6836104.1"/>
    </source>
</evidence>
<protein>
    <submittedName>
        <fullName evidence="2">CCR4-associated factor 1-like protein 7</fullName>
    </submittedName>
</protein>
<gene>
    <name evidence="2" type="ORF">M6B38_268135</name>
    <name evidence="1" type="ORF">M6B38_329160</name>
</gene>
<keyword evidence="3" id="KW-1185">Reference proteome</keyword>
<comment type="caution">
    <text evidence="2">The sequence shown here is derived from an EMBL/GenBank/DDBJ whole genome shotgun (WGS) entry which is preliminary data.</text>
</comment>
<dbReference type="Proteomes" id="UP001140949">
    <property type="component" value="Unassembled WGS sequence"/>
</dbReference>
<evidence type="ECO:0000313" key="3">
    <source>
        <dbReference type="Proteomes" id="UP001140949"/>
    </source>
</evidence>
<organism evidence="2 3">
    <name type="scientific">Iris pallida</name>
    <name type="common">Sweet iris</name>
    <dbReference type="NCBI Taxonomy" id="29817"/>
    <lineage>
        <taxon>Eukaryota</taxon>
        <taxon>Viridiplantae</taxon>
        <taxon>Streptophyta</taxon>
        <taxon>Embryophyta</taxon>
        <taxon>Tracheophyta</taxon>
        <taxon>Spermatophyta</taxon>
        <taxon>Magnoliopsida</taxon>
        <taxon>Liliopsida</taxon>
        <taxon>Asparagales</taxon>
        <taxon>Iridaceae</taxon>
        <taxon>Iridoideae</taxon>
        <taxon>Irideae</taxon>
        <taxon>Iris</taxon>
    </lineage>
</organism>
<dbReference type="EMBL" id="JANAVB010003400">
    <property type="protein sequence ID" value="KAJ6849667.1"/>
    <property type="molecule type" value="Genomic_DNA"/>
</dbReference>